<gene>
    <name evidence="19" type="ORF">DPQ25_12090</name>
</gene>
<evidence type="ECO:0000256" key="17">
    <source>
        <dbReference type="SAM" id="SignalP"/>
    </source>
</evidence>
<evidence type="ECO:0000256" key="1">
    <source>
        <dbReference type="ARBA" id="ARBA00003217"/>
    </source>
</evidence>
<protein>
    <recommendedName>
        <fullName evidence="4">serine-type D-Ala-D-Ala carboxypeptidase</fullName>
        <ecNumber evidence="4">3.4.16.4</ecNumber>
    </recommendedName>
</protein>
<keyword evidence="8" id="KW-0378">Hydrolase</keyword>
<evidence type="ECO:0000256" key="12">
    <source>
        <dbReference type="ARBA" id="ARBA00034000"/>
    </source>
</evidence>
<evidence type="ECO:0000256" key="10">
    <source>
        <dbReference type="ARBA" id="ARBA00022984"/>
    </source>
</evidence>
<dbReference type="InterPro" id="IPR001967">
    <property type="entry name" value="Peptidase_S11_N"/>
</dbReference>
<keyword evidence="9" id="KW-0133">Cell shape</keyword>
<sequence>MKKKLISLFMVVVVTVVSLPVFTAYADSAAATDGFSIDGDTTTTPALLLLNLDLNTVVYAKNPDQKMYPASTTKIMTYIVVSEYMKEHNLDPDQEQVTIEQKIITELSGTGSSMANLQAGDVFTVTQLLHAMLIPSGNDAALALASYIGQGDVQAFVDLMNQKAEALGCTGTHFMNPHGLHNEEHYTTARDLAAIAAYAMSFPGFMDICNTTYETYSPVAGPNAGQERELFTTNLLIKKNNSDYYYGKAKGIKTGSHDQAGYCLVSSAFDGSYNYLCVALGAPYRDENGERIYDRAEMRDSIYLYNWAFNNLESKQVADVNDAVTSVKLEYAWDKDKMLLVPAEEFSILLPKDVSASSIIATPDVPESIEAPVKKGDVIGTVTYSYAGQNLKTVDLVATESIERSEFLKSANSIKEVVTSPWFLLIIGLIVLLVLVYIVLAVIYNRKKKNLRKVKKYKDL</sequence>
<keyword evidence="6" id="KW-0645">Protease</keyword>
<feature type="domain" description="Peptidase S11 D-Ala-D-Ala carboxypeptidase A C-terminal" evidence="18">
    <location>
        <begin position="312"/>
        <end position="404"/>
    </location>
</feature>
<proteinExistence type="inferred from homology"/>
<keyword evidence="7 17" id="KW-0732">Signal</keyword>
<evidence type="ECO:0000256" key="9">
    <source>
        <dbReference type="ARBA" id="ARBA00022960"/>
    </source>
</evidence>
<dbReference type="RefSeq" id="WP_112333435.1">
    <property type="nucleotide sequence ID" value="NZ_QLYR01000010.1"/>
</dbReference>
<dbReference type="Pfam" id="PF07943">
    <property type="entry name" value="PBP5_C"/>
    <property type="match status" value="1"/>
</dbReference>
<dbReference type="PANTHER" id="PTHR21581">
    <property type="entry name" value="D-ALANYL-D-ALANINE CARBOXYPEPTIDASE"/>
    <property type="match status" value="1"/>
</dbReference>
<evidence type="ECO:0000256" key="6">
    <source>
        <dbReference type="ARBA" id="ARBA00022670"/>
    </source>
</evidence>
<evidence type="ECO:0000256" key="13">
    <source>
        <dbReference type="PIRSR" id="PIRSR618044-1"/>
    </source>
</evidence>
<keyword evidence="20" id="KW-1185">Reference proteome</keyword>
<evidence type="ECO:0000259" key="18">
    <source>
        <dbReference type="SMART" id="SM00936"/>
    </source>
</evidence>
<evidence type="ECO:0000256" key="3">
    <source>
        <dbReference type="ARBA" id="ARBA00007164"/>
    </source>
</evidence>
<feature type="signal peptide" evidence="17">
    <location>
        <begin position="1"/>
        <end position="26"/>
    </location>
</feature>
<dbReference type="SUPFAM" id="SSF69189">
    <property type="entry name" value="Penicillin-binding protein associated domain"/>
    <property type="match status" value="1"/>
</dbReference>
<dbReference type="GO" id="GO:0009252">
    <property type="term" value="P:peptidoglycan biosynthetic process"/>
    <property type="evidence" value="ECO:0007669"/>
    <property type="project" value="UniProtKB-UniPathway"/>
</dbReference>
<keyword evidence="11" id="KW-0961">Cell wall biogenesis/degradation</keyword>
<dbReference type="SUPFAM" id="SSF56601">
    <property type="entry name" value="beta-lactamase/transpeptidase-like"/>
    <property type="match status" value="1"/>
</dbReference>
<dbReference type="EC" id="3.4.16.4" evidence="4"/>
<evidence type="ECO:0000256" key="15">
    <source>
        <dbReference type="RuleBase" id="RU004016"/>
    </source>
</evidence>
<comment type="pathway">
    <text evidence="2">Cell wall biogenesis; peptidoglycan biosynthesis.</text>
</comment>
<dbReference type="Proteomes" id="UP000249377">
    <property type="component" value="Unassembled WGS sequence"/>
</dbReference>
<evidence type="ECO:0000256" key="4">
    <source>
        <dbReference type="ARBA" id="ARBA00012448"/>
    </source>
</evidence>
<dbReference type="Gene3D" id="2.60.410.10">
    <property type="entry name" value="D-Ala-D-Ala carboxypeptidase, C-terminal domain"/>
    <property type="match status" value="1"/>
</dbReference>
<evidence type="ECO:0000313" key="20">
    <source>
        <dbReference type="Proteomes" id="UP000249377"/>
    </source>
</evidence>
<evidence type="ECO:0000256" key="8">
    <source>
        <dbReference type="ARBA" id="ARBA00022801"/>
    </source>
</evidence>
<evidence type="ECO:0000256" key="14">
    <source>
        <dbReference type="PIRSR" id="PIRSR618044-2"/>
    </source>
</evidence>
<dbReference type="InterPro" id="IPR015956">
    <property type="entry name" value="Peniciliin-bd_prot_C_sf"/>
</dbReference>
<dbReference type="EMBL" id="QLYR01000010">
    <property type="protein sequence ID" value="RAQ22694.1"/>
    <property type="molecule type" value="Genomic_DNA"/>
</dbReference>
<organism evidence="19 20">
    <name type="scientific">Hydrogeniiclostridium mannosilyticum</name>
    <dbReference type="NCBI Taxonomy" id="2764322"/>
    <lineage>
        <taxon>Bacteria</taxon>
        <taxon>Bacillati</taxon>
        <taxon>Bacillota</taxon>
        <taxon>Clostridia</taxon>
        <taxon>Eubacteriales</taxon>
        <taxon>Acutalibacteraceae</taxon>
        <taxon>Hydrogeniiclostridium</taxon>
    </lineage>
</organism>
<accession>A0A328UGV9</accession>
<dbReference type="GO" id="GO:0009002">
    <property type="term" value="F:serine-type D-Ala-D-Ala carboxypeptidase activity"/>
    <property type="evidence" value="ECO:0007669"/>
    <property type="project" value="UniProtKB-EC"/>
</dbReference>
<dbReference type="UniPathway" id="UPA00219"/>
<evidence type="ECO:0000256" key="5">
    <source>
        <dbReference type="ARBA" id="ARBA00022645"/>
    </source>
</evidence>
<dbReference type="PANTHER" id="PTHR21581:SF6">
    <property type="entry name" value="TRAFFICKING PROTEIN PARTICLE COMPLEX SUBUNIT 12"/>
    <property type="match status" value="1"/>
</dbReference>
<dbReference type="InterPro" id="IPR018044">
    <property type="entry name" value="Peptidase_S11"/>
</dbReference>
<dbReference type="GO" id="GO:0008360">
    <property type="term" value="P:regulation of cell shape"/>
    <property type="evidence" value="ECO:0007669"/>
    <property type="project" value="UniProtKB-KW"/>
</dbReference>
<dbReference type="Gene3D" id="3.40.710.10">
    <property type="entry name" value="DD-peptidase/beta-lactamase superfamily"/>
    <property type="match status" value="1"/>
</dbReference>
<comment type="caution">
    <text evidence="19">The sequence shown here is derived from an EMBL/GenBank/DDBJ whole genome shotgun (WGS) entry which is preliminary data.</text>
</comment>
<evidence type="ECO:0000313" key="19">
    <source>
        <dbReference type="EMBL" id="RAQ22694.1"/>
    </source>
</evidence>
<dbReference type="PRINTS" id="PR00725">
    <property type="entry name" value="DADACBPTASE1"/>
</dbReference>
<evidence type="ECO:0000256" key="7">
    <source>
        <dbReference type="ARBA" id="ARBA00022729"/>
    </source>
</evidence>
<keyword evidence="16" id="KW-0812">Transmembrane</keyword>
<dbReference type="InterPro" id="IPR012338">
    <property type="entry name" value="Beta-lactam/transpept-like"/>
</dbReference>
<dbReference type="GO" id="GO:0006508">
    <property type="term" value="P:proteolysis"/>
    <property type="evidence" value="ECO:0007669"/>
    <property type="project" value="UniProtKB-KW"/>
</dbReference>
<dbReference type="GO" id="GO:0071555">
    <property type="term" value="P:cell wall organization"/>
    <property type="evidence" value="ECO:0007669"/>
    <property type="project" value="UniProtKB-KW"/>
</dbReference>
<feature type="transmembrane region" description="Helical" evidence="16">
    <location>
        <begin position="422"/>
        <end position="444"/>
    </location>
</feature>
<keyword evidence="16" id="KW-0472">Membrane</keyword>
<dbReference type="InterPro" id="IPR012907">
    <property type="entry name" value="Peptidase_S11_C"/>
</dbReference>
<dbReference type="SMART" id="SM00936">
    <property type="entry name" value="PBP5_C"/>
    <property type="match status" value="1"/>
</dbReference>
<comment type="function">
    <text evidence="1">Removes C-terminal D-alanyl residues from sugar-peptide cell wall precursors.</text>
</comment>
<keyword evidence="5 19" id="KW-0121">Carboxypeptidase</keyword>
<dbReference type="Pfam" id="PF00768">
    <property type="entry name" value="Peptidase_S11"/>
    <property type="match status" value="1"/>
</dbReference>
<feature type="active site" evidence="13">
    <location>
        <position position="136"/>
    </location>
</feature>
<feature type="binding site" evidence="14">
    <location>
        <position position="253"/>
    </location>
    <ligand>
        <name>substrate</name>
    </ligand>
</feature>
<keyword evidence="10" id="KW-0573">Peptidoglycan synthesis</keyword>
<dbReference type="InterPro" id="IPR037167">
    <property type="entry name" value="Peptidase_S11_C_sf"/>
</dbReference>
<dbReference type="AlphaFoldDB" id="A0A328UGV9"/>
<reference evidence="19 20" key="1">
    <citation type="submission" date="2018-06" db="EMBL/GenBank/DDBJ databases">
        <title>Noncontiguous genome sequence of Ruminococcaceae bacterium ASD2818.</title>
        <authorList>
            <person name="Chaplin A.V."/>
            <person name="Sokolova S.R."/>
            <person name="Kochetkova T.O."/>
            <person name="Goltsov A.Y."/>
            <person name="Trofimov D.Y."/>
            <person name="Efimov B.A."/>
        </authorList>
    </citation>
    <scope>NUCLEOTIDE SEQUENCE [LARGE SCALE GENOMIC DNA]</scope>
    <source>
        <strain evidence="19 20">ASD2818</strain>
    </source>
</reference>
<feature type="active site" description="Proton acceptor" evidence="13">
    <location>
        <position position="74"/>
    </location>
</feature>
<comment type="similarity">
    <text evidence="3 15">Belongs to the peptidase S11 family.</text>
</comment>
<evidence type="ECO:0000256" key="2">
    <source>
        <dbReference type="ARBA" id="ARBA00004752"/>
    </source>
</evidence>
<evidence type="ECO:0000256" key="11">
    <source>
        <dbReference type="ARBA" id="ARBA00023316"/>
    </source>
</evidence>
<name>A0A328UGV9_9FIRM</name>
<keyword evidence="16" id="KW-1133">Transmembrane helix</keyword>
<feature type="active site" description="Acyl-ester intermediate" evidence="13">
    <location>
        <position position="71"/>
    </location>
</feature>
<comment type="catalytic activity">
    <reaction evidence="12">
        <text>Preferential cleavage: (Ac)2-L-Lys-D-Ala-|-D-Ala. Also transpeptidation of peptidyl-alanyl moieties that are N-acyl substituents of D-alanine.</text>
        <dbReference type="EC" id="3.4.16.4"/>
    </reaction>
</comment>
<evidence type="ECO:0000256" key="16">
    <source>
        <dbReference type="SAM" id="Phobius"/>
    </source>
</evidence>
<feature type="chain" id="PRO_5016360289" description="serine-type D-Ala-D-Ala carboxypeptidase" evidence="17">
    <location>
        <begin position="27"/>
        <end position="460"/>
    </location>
</feature>